<organism evidence="1 2">
    <name type="scientific">Streptomyces finlayi</name>
    <dbReference type="NCBI Taxonomy" id="67296"/>
    <lineage>
        <taxon>Bacteria</taxon>
        <taxon>Bacillati</taxon>
        <taxon>Actinomycetota</taxon>
        <taxon>Actinomycetes</taxon>
        <taxon>Kitasatosporales</taxon>
        <taxon>Streptomycetaceae</taxon>
        <taxon>Streptomyces</taxon>
    </lineage>
</organism>
<name>A0A919C8A5_9ACTN</name>
<reference evidence="1" key="1">
    <citation type="journal article" date="2014" name="Int. J. Syst. Evol. Microbiol.">
        <title>Complete genome sequence of Corynebacterium casei LMG S-19264T (=DSM 44701T), isolated from a smear-ripened cheese.</title>
        <authorList>
            <consortium name="US DOE Joint Genome Institute (JGI-PGF)"/>
            <person name="Walter F."/>
            <person name="Albersmeier A."/>
            <person name="Kalinowski J."/>
            <person name="Ruckert C."/>
        </authorList>
    </citation>
    <scope>NUCLEOTIDE SEQUENCE</scope>
    <source>
        <strain evidence="1">JCM 4637</strain>
    </source>
</reference>
<proteinExistence type="predicted"/>
<reference evidence="1" key="2">
    <citation type="submission" date="2020-09" db="EMBL/GenBank/DDBJ databases">
        <authorList>
            <person name="Sun Q."/>
            <person name="Ohkuma M."/>
        </authorList>
    </citation>
    <scope>NUCLEOTIDE SEQUENCE</scope>
    <source>
        <strain evidence="1">JCM 4637</strain>
    </source>
</reference>
<dbReference type="NCBIfam" id="NF041808">
    <property type="entry name" value="daptide_123"/>
    <property type="match status" value="1"/>
</dbReference>
<evidence type="ECO:0000313" key="1">
    <source>
        <dbReference type="EMBL" id="GHC81612.1"/>
    </source>
</evidence>
<gene>
    <name evidence="1" type="ORF">GCM10010334_09050</name>
</gene>
<dbReference type="EMBL" id="BMVC01000002">
    <property type="protein sequence ID" value="GHC81612.1"/>
    <property type="molecule type" value="Genomic_DNA"/>
</dbReference>
<sequence>MNEKLGTVENIETNDLVELEMQELEALEAPGWGTFSVAFSTGVSVGVSVTLT</sequence>
<dbReference type="RefSeq" id="WP_189822143.1">
    <property type="nucleotide sequence ID" value="NZ_BMVC01000002.1"/>
</dbReference>
<evidence type="ECO:0000313" key="2">
    <source>
        <dbReference type="Proteomes" id="UP000638353"/>
    </source>
</evidence>
<comment type="caution">
    <text evidence="1">The sequence shown here is derived from an EMBL/GenBank/DDBJ whole genome shotgun (WGS) entry which is preliminary data.</text>
</comment>
<protein>
    <submittedName>
        <fullName evidence="1">Uncharacterized protein</fullName>
    </submittedName>
</protein>
<accession>A0A919C8A5</accession>
<dbReference type="AlphaFoldDB" id="A0A919C8A5"/>
<dbReference type="Proteomes" id="UP000638353">
    <property type="component" value="Unassembled WGS sequence"/>
</dbReference>